<dbReference type="Pfam" id="PF03551">
    <property type="entry name" value="PadR"/>
    <property type="match status" value="1"/>
</dbReference>
<dbReference type="Gene3D" id="1.10.10.10">
    <property type="entry name" value="Winged helix-like DNA-binding domain superfamily/Winged helix DNA-binding domain"/>
    <property type="match status" value="1"/>
</dbReference>
<dbReference type="KEGG" id="fwa:DCMF_18930"/>
<dbReference type="Proteomes" id="UP000323521">
    <property type="component" value="Chromosome"/>
</dbReference>
<accession>A0A3G1KVN5</accession>
<evidence type="ECO:0000313" key="3">
    <source>
        <dbReference type="Proteomes" id="UP000323521"/>
    </source>
</evidence>
<protein>
    <submittedName>
        <fullName evidence="2">PadR family transcriptional regulator</fullName>
    </submittedName>
</protein>
<sequence>MEIEKEMLKGYIDIIILSMLYGDDLYGYELGKRVKEQTQNNFELKEGTLYLAFKRLEQSGLIESYWGEESIGGRRKYYRLLPEGRRHLSQRKREWEHLKRIMDLFLKGVDIHE</sequence>
<name>A0A3G1KVN5_FORW1</name>
<dbReference type="PANTHER" id="PTHR33169">
    <property type="entry name" value="PADR-FAMILY TRANSCRIPTIONAL REGULATOR"/>
    <property type="match status" value="1"/>
</dbReference>
<dbReference type="EMBL" id="CP017634">
    <property type="protein sequence ID" value="ATW26548.1"/>
    <property type="molecule type" value="Genomic_DNA"/>
</dbReference>
<dbReference type="SUPFAM" id="SSF46785">
    <property type="entry name" value="Winged helix' DNA-binding domain"/>
    <property type="match status" value="1"/>
</dbReference>
<gene>
    <name evidence="2" type="ORF">DCMF_18930</name>
</gene>
<proteinExistence type="predicted"/>
<evidence type="ECO:0000313" key="2">
    <source>
        <dbReference type="EMBL" id="ATW26548.1"/>
    </source>
</evidence>
<keyword evidence="3" id="KW-1185">Reference proteome</keyword>
<organism evidence="2 3">
    <name type="scientific">Formimonas warabiya</name>
    <dbReference type="NCBI Taxonomy" id="1761012"/>
    <lineage>
        <taxon>Bacteria</taxon>
        <taxon>Bacillati</taxon>
        <taxon>Bacillota</taxon>
        <taxon>Clostridia</taxon>
        <taxon>Eubacteriales</taxon>
        <taxon>Peptococcaceae</taxon>
        <taxon>Candidatus Formimonas</taxon>
    </lineage>
</organism>
<feature type="domain" description="Transcription regulator PadR N-terminal" evidence="1">
    <location>
        <begin position="16"/>
        <end position="89"/>
    </location>
</feature>
<dbReference type="InterPro" id="IPR036388">
    <property type="entry name" value="WH-like_DNA-bd_sf"/>
</dbReference>
<dbReference type="RefSeq" id="WP_148135866.1">
    <property type="nucleotide sequence ID" value="NZ_CP017634.1"/>
</dbReference>
<dbReference type="OrthoDB" id="9808017at2"/>
<dbReference type="InterPro" id="IPR052509">
    <property type="entry name" value="Metal_resp_DNA-bind_regulator"/>
</dbReference>
<reference evidence="2 3" key="1">
    <citation type="submission" date="2016-10" db="EMBL/GenBank/DDBJ databases">
        <title>Complete Genome Sequence of Peptococcaceae strain DCMF.</title>
        <authorList>
            <person name="Edwards R.J."/>
            <person name="Holland S.I."/>
            <person name="Deshpande N.P."/>
            <person name="Wong Y.K."/>
            <person name="Ertan H."/>
            <person name="Manefield M."/>
            <person name="Russell T.L."/>
            <person name="Lee M.J."/>
        </authorList>
    </citation>
    <scope>NUCLEOTIDE SEQUENCE [LARGE SCALE GENOMIC DNA]</scope>
    <source>
        <strain evidence="2 3">DCMF</strain>
    </source>
</reference>
<dbReference type="InterPro" id="IPR005149">
    <property type="entry name" value="Tscrpt_reg_PadR_N"/>
</dbReference>
<dbReference type="InterPro" id="IPR036390">
    <property type="entry name" value="WH_DNA-bd_sf"/>
</dbReference>
<dbReference type="AlphaFoldDB" id="A0A3G1KVN5"/>
<evidence type="ECO:0000259" key="1">
    <source>
        <dbReference type="Pfam" id="PF03551"/>
    </source>
</evidence>
<dbReference type="PANTHER" id="PTHR33169:SF14">
    <property type="entry name" value="TRANSCRIPTIONAL REGULATOR RV3488"/>
    <property type="match status" value="1"/>
</dbReference>